<dbReference type="SUPFAM" id="SSF52540">
    <property type="entry name" value="P-loop containing nucleoside triphosphate hydrolases"/>
    <property type="match status" value="1"/>
</dbReference>
<sequence>MRTRLHVVTGKGGTGKTTASAALAVALARRGRQVVAMEVEGRDGLAGVFGLDGEGVSAARRGELAVDTDLGADSAGSVHITAVDPRAALAEYLRRTVRVPGAASVLDSVGAVDFATTVAPGVRDVIVLGKVYDILRRPERGRGRSGRGARGVQGREYDDVVLDAPPTGRVGRFLDAPVQVAELARVGPIRSQADAVSQVFRRAGSQVHVVTVLEELAVQETIEAVEELRALGIPLGSLLVNQVEEPVLRATRWDEARSMTAPALTRECARHGLRLDDGASQALLDQLATRVALDADRSARLRRLEQTGLGLTSLRRVPESLTPSELGALAEDLRGLA</sequence>
<feature type="domain" description="ArsA/GET3 Anion-transporting ATPase-like" evidence="1">
    <location>
        <begin position="4"/>
        <end position="187"/>
    </location>
</feature>
<dbReference type="InterPro" id="IPR027417">
    <property type="entry name" value="P-loop_NTPase"/>
</dbReference>
<evidence type="ECO:0000313" key="2">
    <source>
        <dbReference type="EMBL" id="TWD15748.1"/>
    </source>
</evidence>
<dbReference type="InterPro" id="IPR016300">
    <property type="entry name" value="ATPase_ArsA/GET3"/>
</dbReference>
<dbReference type="GO" id="GO:0005524">
    <property type="term" value="F:ATP binding"/>
    <property type="evidence" value="ECO:0007669"/>
    <property type="project" value="UniProtKB-KW"/>
</dbReference>
<dbReference type="EMBL" id="VIUW01000002">
    <property type="protein sequence ID" value="TWD15748.1"/>
    <property type="molecule type" value="Genomic_DNA"/>
</dbReference>
<organism evidence="2 3">
    <name type="scientific">Marihabitans asiaticum</name>
    <dbReference type="NCBI Taxonomy" id="415218"/>
    <lineage>
        <taxon>Bacteria</taxon>
        <taxon>Bacillati</taxon>
        <taxon>Actinomycetota</taxon>
        <taxon>Actinomycetes</taxon>
        <taxon>Micrococcales</taxon>
        <taxon>Intrasporangiaceae</taxon>
        <taxon>Marihabitans</taxon>
    </lineage>
</organism>
<dbReference type="RefSeq" id="WP_170236216.1">
    <property type="nucleotide sequence ID" value="NZ_BAAAYT010000001.1"/>
</dbReference>
<evidence type="ECO:0000259" key="1">
    <source>
        <dbReference type="Pfam" id="PF02374"/>
    </source>
</evidence>
<name>A0A560WDN2_9MICO</name>
<evidence type="ECO:0000313" key="3">
    <source>
        <dbReference type="Proteomes" id="UP000315628"/>
    </source>
</evidence>
<accession>A0A560WDN2</accession>
<keyword evidence="2" id="KW-0067">ATP-binding</keyword>
<reference evidence="2 3" key="1">
    <citation type="submission" date="2019-06" db="EMBL/GenBank/DDBJ databases">
        <title>Sequencing the genomes of 1000 actinobacteria strains.</title>
        <authorList>
            <person name="Klenk H.-P."/>
        </authorList>
    </citation>
    <scope>NUCLEOTIDE SEQUENCE [LARGE SCALE GENOMIC DNA]</scope>
    <source>
        <strain evidence="2 3">DSM 18935</strain>
    </source>
</reference>
<dbReference type="InterPro" id="IPR025723">
    <property type="entry name" value="ArsA/GET3_ATPase-like"/>
</dbReference>
<dbReference type="PANTHER" id="PTHR10803:SF31">
    <property type="entry name" value="ATPASE RV3679-RELATED"/>
    <property type="match status" value="1"/>
</dbReference>
<dbReference type="Gene3D" id="3.40.50.300">
    <property type="entry name" value="P-loop containing nucleotide triphosphate hydrolases"/>
    <property type="match status" value="1"/>
</dbReference>
<dbReference type="AlphaFoldDB" id="A0A560WDN2"/>
<dbReference type="GO" id="GO:0016887">
    <property type="term" value="F:ATP hydrolysis activity"/>
    <property type="evidence" value="ECO:0007669"/>
    <property type="project" value="InterPro"/>
</dbReference>
<keyword evidence="2" id="KW-0547">Nucleotide-binding</keyword>
<dbReference type="Pfam" id="PF02374">
    <property type="entry name" value="ArsA_ATPase"/>
    <property type="match status" value="1"/>
</dbReference>
<comment type="caution">
    <text evidence="2">The sequence shown here is derived from an EMBL/GenBank/DDBJ whole genome shotgun (WGS) entry which is preliminary data.</text>
</comment>
<keyword evidence="3" id="KW-1185">Reference proteome</keyword>
<proteinExistence type="predicted"/>
<dbReference type="PANTHER" id="PTHR10803">
    <property type="entry name" value="ARSENICAL PUMP-DRIVING ATPASE ARSENITE-TRANSLOCATING ATPASE"/>
    <property type="match status" value="1"/>
</dbReference>
<gene>
    <name evidence="2" type="ORF">FB557_1273</name>
</gene>
<dbReference type="Proteomes" id="UP000315628">
    <property type="component" value="Unassembled WGS sequence"/>
</dbReference>
<protein>
    <submittedName>
        <fullName evidence="2">Arsenite efflux ATP-binding protein ArsA</fullName>
    </submittedName>
</protein>